<dbReference type="OrthoDB" id="690068at2759"/>
<feature type="region of interest" description="Disordered" evidence="3">
    <location>
        <begin position="413"/>
        <end position="474"/>
    </location>
</feature>
<dbReference type="Pfam" id="PF00010">
    <property type="entry name" value="HLH"/>
    <property type="match status" value="1"/>
</dbReference>
<feature type="region of interest" description="Disordered" evidence="3">
    <location>
        <begin position="636"/>
        <end position="672"/>
    </location>
</feature>
<keyword evidence="6" id="KW-1185">Reference proteome</keyword>
<accession>A0A835DC41</accession>
<dbReference type="AlphaFoldDB" id="A0A835DC41"/>
<reference evidence="5 6" key="1">
    <citation type="submission" date="2020-04" db="EMBL/GenBank/DDBJ databases">
        <title>Plant Genome Project.</title>
        <authorList>
            <person name="Zhang R.-G."/>
        </authorList>
    </citation>
    <scope>NUCLEOTIDE SEQUENCE [LARGE SCALE GENOMIC DNA]</scope>
    <source>
        <strain evidence="5">YNK0</strain>
        <tissue evidence="5">Leaf</tissue>
    </source>
</reference>
<feature type="compositionally biased region" description="Polar residues" evidence="3">
    <location>
        <begin position="55"/>
        <end position="76"/>
    </location>
</feature>
<evidence type="ECO:0000259" key="4">
    <source>
        <dbReference type="PROSITE" id="PS50888"/>
    </source>
</evidence>
<dbReference type="InterPro" id="IPR036638">
    <property type="entry name" value="HLH_DNA-bd_sf"/>
</dbReference>
<evidence type="ECO:0000313" key="6">
    <source>
        <dbReference type="Proteomes" id="UP000655225"/>
    </source>
</evidence>
<dbReference type="OMA" id="ERNVEHG"/>
<feature type="region of interest" description="Disordered" evidence="3">
    <location>
        <begin position="218"/>
        <end position="264"/>
    </location>
</feature>
<evidence type="ECO:0000313" key="5">
    <source>
        <dbReference type="EMBL" id="KAF8394759.1"/>
    </source>
</evidence>
<evidence type="ECO:0000256" key="1">
    <source>
        <dbReference type="ARBA" id="ARBA00023015"/>
    </source>
</evidence>
<organism evidence="5 6">
    <name type="scientific">Tetracentron sinense</name>
    <name type="common">Spur-leaf</name>
    <dbReference type="NCBI Taxonomy" id="13715"/>
    <lineage>
        <taxon>Eukaryota</taxon>
        <taxon>Viridiplantae</taxon>
        <taxon>Streptophyta</taxon>
        <taxon>Embryophyta</taxon>
        <taxon>Tracheophyta</taxon>
        <taxon>Spermatophyta</taxon>
        <taxon>Magnoliopsida</taxon>
        <taxon>Trochodendrales</taxon>
        <taxon>Trochodendraceae</taxon>
        <taxon>Tetracentron</taxon>
    </lineage>
</organism>
<feature type="region of interest" description="Disordered" evidence="3">
    <location>
        <begin position="55"/>
        <end position="90"/>
    </location>
</feature>
<dbReference type="GO" id="GO:0046983">
    <property type="term" value="F:protein dimerization activity"/>
    <property type="evidence" value="ECO:0007669"/>
    <property type="project" value="InterPro"/>
</dbReference>
<evidence type="ECO:0000256" key="3">
    <source>
        <dbReference type="SAM" id="MobiDB-lite"/>
    </source>
</evidence>
<dbReference type="EMBL" id="JABCRI010000014">
    <property type="protein sequence ID" value="KAF8394759.1"/>
    <property type="molecule type" value="Genomic_DNA"/>
</dbReference>
<dbReference type="PANTHER" id="PTHR46807">
    <property type="entry name" value="TRANSCRIPTION FACTOR PIF3"/>
    <property type="match status" value="1"/>
</dbReference>
<dbReference type="PROSITE" id="PS50888">
    <property type="entry name" value="BHLH"/>
    <property type="match status" value="1"/>
</dbReference>
<dbReference type="Gene3D" id="4.10.280.10">
    <property type="entry name" value="Helix-loop-helix DNA-binding domain"/>
    <property type="match status" value="1"/>
</dbReference>
<proteinExistence type="predicted"/>
<evidence type="ECO:0000256" key="2">
    <source>
        <dbReference type="ARBA" id="ARBA00023163"/>
    </source>
</evidence>
<feature type="region of interest" description="Disordered" evidence="3">
    <location>
        <begin position="344"/>
        <end position="375"/>
    </location>
</feature>
<comment type="caution">
    <text evidence="5">The sequence shown here is derived from an EMBL/GenBank/DDBJ whole genome shotgun (WGS) entry which is preliminary data.</text>
</comment>
<feature type="compositionally biased region" description="Basic and acidic residues" evidence="3">
    <location>
        <begin position="362"/>
        <end position="375"/>
    </location>
</feature>
<dbReference type="SUPFAM" id="SSF47459">
    <property type="entry name" value="HLH, helix-loop-helix DNA-binding domain"/>
    <property type="match status" value="1"/>
</dbReference>
<feature type="compositionally biased region" description="Basic and acidic residues" evidence="3">
    <location>
        <begin position="421"/>
        <end position="432"/>
    </location>
</feature>
<sequence>MKVYWFRSIMPYSELNGVAKGKLESTQPKIADLTFMPDHEFVELVWENGQIMMQGQSSRTRKNPSCTGFSSNASKAQEQDGGDTITPKGGKFGTMESVLSDFSSLVPSGHMGLGQDDEIVRWLDYHLDDSLQRDYCSEFFTELLIDKNSNYDEIVRDSHMISVHGDANPEQRNASKVVGGGPETTRPRISQLYTLPSQQCQTSVTSLRVSDFNSSSNTVNAHQAACGNSSQTPTSSRWSPNTKKQKQDSEPTRPPVQPSSNMSLMNFSHFSRPAAVVKANLLRIGVTDSPGLSSIDRLSSIDKVSAAGSSNPVESTLIESTSGSRSVTGFWDDQRVLLPTKVDLKPSMSKPPKEPLSAEQSETIREDSFKNNRSPDKVLGQTLSFASSIAIGRPDNEKAIEPVVACSSVCSGNGVGGASHDPTHTLKRKSLDTEDSEYQSEDVEEESVGVRKPAPTRGGTGAKRSRAAEVHNLSERRRRDRINEKMRALQELIPNCNKMMSMRSGLCMPPMMLPPGMQNLHAPHMAHLSPMGVGMGMRMGMGVGGFGMGMFNMSGVSSGCPMIQVPPLHGAQIPGPAISGSSSLPGMPGSCFPMFGLPVQGLPMSMPHVPCVPLSGGPFTKSVLVSDVSGAAAPVEVPDSAPLSSSKDSIQNINSPHTHKTPVNCSQNQTSSQNMESDVNMEFDSKPANKWTPAKEGACVYTGSSANEDTEKNHVALEAPFSFFVFINGKLHS</sequence>
<dbReference type="InterPro" id="IPR044273">
    <property type="entry name" value="PIF3-like"/>
</dbReference>
<feature type="compositionally biased region" description="Acidic residues" evidence="3">
    <location>
        <begin position="433"/>
        <end position="447"/>
    </location>
</feature>
<protein>
    <recommendedName>
        <fullName evidence="4">BHLH domain-containing protein</fullName>
    </recommendedName>
</protein>
<dbReference type="GO" id="GO:0003700">
    <property type="term" value="F:DNA-binding transcription factor activity"/>
    <property type="evidence" value="ECO:0007669"/>
    <property type="project" value="InterPro"/>
</dbReference>
<dbReference type="PANTHER" id="PTHR46807:SF1">
    <property type="entry name" value="TRANSCRIPTION FACTOR PIF3"/>
    <property type="match status" value="1"/>
</dbReference>
<feature type="compositionally biased region" description="Polar residues" evidence="3">
    <location>
        <begin position="642"/>
        <end position="672"/>
    </location>
</feature>
<dbReference type="Proteomes" id="UP000655225">
    <property type="component" value="Unassembled WGS sequence"/>
</dbReference>
<feature type="compositionally biased region" description="Polar residues" evidence="3">
    <location>
        <begin position="218"/>
        <end position="242"/>
    </location>
</feature>
<keyword evidence="1" id="KW-0805">Transcription regulation</keyword>
<dbReference type="InterPro" id="IPR011598">
    <property type="entry name" value="bHLH_dom"/>
</dbReference>
<feature type="region of interest" description="Disordered" evidence="3">
    <location>
        <begin position="164"/>
        <end position="188"/>
    </location>
</feature>
<keyword evidence="2" id="KW-0804">Transcription</keyword>
<feature type="domain" description="BHLH" evidence="4">
    <location>
        <begin position="466"/>
        <end position="528"/>
    </location>
</feature>
<name>A0A835DC41_TETSI</name>
<gene>
    <name evidence="5" type="ORF">HHK36_020976</name>
</gene>